<accession>A0A448YL63</accession>
<dbReference type="SMART" id="SM00320">
    <property type="entry name" value="WD40"/>
    <property type="match status" value="6"/>
</dbReference>
<reference evidence="5 6" key="1">
    <citation type="submission" date="2018-12" db="EMBL/GenBank/DDBJ databases">
        <authorList>
            <person name="Tiukova I."/>
            <person name="Dainat J."/>
        </authorList>
    </citation>
    <scope>NUCLEOTIDE SEQUENCE [LARGE SCALE GENOMIC DNA]</scope>
</reference>
<dbReference type="PANTHER" id="PTHR19879">
    <property type="entry name" value="TRANSCRIPTION INITIATION FACTOR TFIID"/>
    <property type="match status" value="1"/>
</dbReference>
<feature type="repeat" description="WD" evidence="3">
    <location>
        <begin position="465"/>
        <end position="504"/>
    </location>
</feature>
<feature type="compositionally biased region" description="Basic and acidic residues" evidence="4">
    <location>
        <begin position="119"/>
        <end position="131"/>
    </location>
</feature>
<feature type="repeat" description="WD" evidence="3">
    <location>
        <begin position="412"/>
        <end position="444"/>
    </location>
</feature>
<dbReference type="OrthoDB" id="496at2759"/>
<dbReference type="PROSITE" id="PS50082">
    <property type="entry name" value="WD_REPEATS_2"/>
    <property type="match status" value="5"/>
</dbReference>
<evidence type="ECO:0000256" key="3">
    <source>
        <dbReference type="PROSITE-ProRule" id="PRU00221"/>
    </source>
</evidence>
<dbReference type="STRING" id="13370.A0A448YL63"/>
<dbReference type="PROSITE" id="PS00678">
    <property type="entry name" value="WD_REPEATS_1"/>
    <property type="match status" value="4"/>
</dbReference>
<dbReference type="FunCoup" id="A0A448YL63">
    <property type="interactions" value="64"/>
</dbReference>
<feature type="repeat" description="WD" evidence="3">
    <location>
        <begin position="577"/>
        <end position="616"/>
    </location>
</feature>
<evidence type="ECO:0000313" key="6">
    <source>
        <dbReference type="Proteomes" id="UP000290900"/>
    </source>
</evidence>
<feature type="repeat" description="WD" evidence="3">
    <location>
        <begin position="370"/>
        <end position="411"/>
    </location>
</feature>
<dbReference type="InParanoid" id="A0A448YL63"/>
<dbReference type="Proteomes" id="UP000290900">
    <property type="component" value="Unassembled WGS sequence"/>
</dbReference>
<dbReference type="PRINTS" id="PR00320">
    <property type="entry name" value="GPROTEINBRPT"/>
</dbReference>
<dbReference type="InterPro" id="IPR036322">
    <property type="entry name" value="WD40_repeat_dom_sf"/>
</dbReference>
<evidence type="ECO:0000313" key="5">
    <source>
        <dbReference type="EMBL" id="VEU21626.1"/>
    </source>
</evidence>
<proteinExistence type="predicted"/>
<feature type="region of interest" description="Disordered" evidence="4">
    <location>
        <begin position="329"/>
        <end position="354"/>
    </location>
</feature>
<dbReference type="CDD" id="cd22881">
    <property type="entry name" value="Mdv1_N"/>
    <property type="match status" value="1"/>
</dbReference>
<keyword evidence="2" id="KW-0677">Repeat</keyword>
<dbReference type="CDD" id="cd00200">
    <property type="entry name" value="WD40"/>
    <property type="match status" value="1"/>
</dbReference>
<gene>
    <name evidence="5" type="ORF">BRENAR_LOCUS2359</name>
</gene>
<feature type="compositionally biased region" description="Low complexity" evidence="4">
    <location>
        <begin position="334"/>
        <end position="345"/>
    </location>
</feature>
<keyword evidence="6" id="KW-1185">Reference proteome</keyword>
<evidence type="ECO:0000256" key="4">
    <source>
        <dbReference type="SAM" id="MobiDB-lite"/>
    </source>
</evidence>
<dbReference type="AlphaFoldDB" id="A0A448YL63"/>
<dbReference type="InterPro" id="IPR019775">
    <property type="entry name" value="WD40_repeat_CS"/>
</dbReference>
<organism evidence="5 6">
    <name type="scientific">Brettanomyces naardenensis</name>
    <name type="common">Yeast</name>
    <dbReference type="NCBI Taxonomy" id="13370"/>
    <lineage>
        <taxon>Eukaryota</taxon>
        <taxon>Fungi</taxon>
        <taxon>Dikarya</taxon>
        <taxon>Ascomycota</taxon>
        <taxon>Saccharomycotina</taxon>
        <taxon>Pichiomycetes</taxon>
        <taxon>Pichiales</taxon>
        <taxon>Pichiaceae</taxon>
        <taxon>Brettanomyces</taxon>
    </lineage>
</organism>
<dbReference type="PANTHER" id="PTHR19879:SF9">
    <property type="entry name" value="TRANSCRIPTION INITIATION FACTOR TFIID SUBUNIT 5"/>
    <property type="match status" value="1"/>
</dbReference>
<dbReference type="SUPFAM" id="SSF50978">
    <property type="entry name" value="WD40 repeat-like"/>
    <property type="match status" value="1"/>
</dbReference>
<evidence type="ECO:0000256" key="2">
    <source>
        <dbReference type="ARBA" id="ARBA00022737"/>
    </source>
</evidence>
<dbReference type="InterPro" id="IPR020472">
    <property type="entry name" value="WD40_PAC1"/>
</dbReference>
<feature type="region of interest" description="Disordered" evidence="4">
    <location>
        <begin position="111"/>
        <end position="140"/>
    </location>
</feature>
<dbReference type="Pfam" id="PF00400">
    <property type="entry name" value="WD40"/>
    <property type="match status" value="4"/>
</dbReference>
<evidence type="ECO:0000256" key="1">
    <source>
        <dbReference type="ARBA" id="ARBA00022574"/>
    </source>
</evidence>
<protein>
    <submittedName>
        <fullName evidence="5">DEKNAAC102270</fullName>
    </submittedName>
</protein>
<dbReference type="PROSITE" id="PS50294">
    <property type="entry name" value="WD_REPEATS_REGION"/>
    <property type="match status" value="4"/>
</dbReference>
<dbReference type="InterPro" id="IPR001680">
    <property type="entry name" value="WD40_rpt"/>
</dbReference>
<dbReference type="InterPro" id="IPR015943">
    <property type="entry name" value="WD40/YVTN_repeat-like_dom_sf"/>
</dbReference>
<sequence>MSNGSGKPGASSSGFKVNSDLATTVATTASVLVNSGGVPGQSALFSNATFQKAMGETLAEEAKSRTMLKKYTNEVRLTLLTRRHRETVKLRRRAMKRKDFSVLSEDMLHSIPTDTDGDGYNHDQSKGHSHDDDNEWNEESSLPTVTLEDTKYSLFQGFTATIPDIDERLKKFTEGSGRLLEFNDAENESLVTSSPLRNGGNSSLLPDITEEKIRTSQSASQLNRFKEDINYRLDLIEIRKGLSSNEIDEIDRKIDRLYKQRKLVFDRIAAFERNQTVMEDHLSQIDSRLQVVKDIEPRGARKSSISSTVSSSSTALADAVDRLNINSDDETVYSPKTSAASSPTPEVRTSRKHKATLQRYYKPGDEIHSLRAHDAAVTCFGFDQPFGTLVTASQDNTVRVWDMSRYRCVGLLEGHFSNVTCMDMQDNLVLTGSLDATLKLWDVSKVGTSELDDSGDPVSPLIQSFESHVEEVTALCMHKNTIVSGSADKTIRQWDMNTGRCMQTIDVLWATSSMLNASSSLIGENSSSVLPGLGSWDDVKHPFIGALQCYDAALASGGSDGIVRLWDLRSGEVMRQLIGHTGPVSCLQFDEKSLITGSADRSVRIWDLRTGGIVDSFAYDSPITSLQFDYNRIVCTNRENTVKIYDRTDEKHQQFGAGVKDKDASIVNYARYKEGYMVEGREDGTIGVWAV</sequence>
<name>A0A448YL63_BRENA</name>
<dbReference type="Gene3D" id="2.130.10.10">
    <property type="entry name" value="YVTN repeat-like/Quinoprotein amine dehydrogenase"/>
    <property type="match status" value="2"/>
</dbReference>
<keyword evidence="1 3" id="KW-0853">WD repeat</keyword>
<dbReference type="Gene3D" id="6.10.280.220">
    <property type="match status" value="1"/>
</dbReference>
<feature type="repeat" description="WD" evidence="3">
    <location>
        <begin position="554"/>
        <end position="576"/>
    </location>
</feature>
<dbReference type="EMBL" id="CAACVR010000012">
    <property type="protein sequence ID" value="VEU21626.1"/>
    <property type="molecule type" value="Genomic_DNA"/>
</dbReference>